<dbReference type="RefSeq" id="WP_172191789.1">
    <property type="nucleotide sequence ID" value="NZ_CAWPPK010000045.1"/>
</dbReference>
<dbReference type="PANTHER" id="PTHR34107">
    <property type="entry name" value="SLL0198 PROTEIN-RELATED"/>
    <property type="match status" value="1"/>
</dbReference>
<accession>A0ABX2D4Y6</accession>
<dbReference type="InterPro" id="IPR011335">
    <property type="entry name" value="Restrct_endonuc-II-like"/>
</dbReference>
<gene>
    <name evidence="2" type="ORF">E5S67_05401</name>
</gene>
<evidence type="ECO:0000259" key="1">
    <source>
        <dbReference type="Pfam" id="PF05685"/>
    </source>
</evidence>
<dbReference type="CDD" id="cd06260">
    <property type="entry name" value="DUF820-like"/>
    <property type="match status" value="1"/>
</dbReference>
<keyword evidence="3" id="KW-1185">Reference proteome</keyword>
<dbReference type="SUPFAM" id="SSF52980">
    <property type="entry name" value="Restriction endonuclease-like"/>
    <property type="match status" value="1"/>
</dbReference>
<dbReference type="Proteomes" id="UP000702425">
    <property type="component" value="Unassembled WGS sequence"/>
</dbReference>
<feature type="domain" description="Putative restriction endonuclease" evidence="1">
    <location>
        <begin position="14"/>
        <end position="178"/>
    </location>
</feature>
<proteinExistence type="predicted"/>
<reference evidence="2 3" key="1">
    <citation type="journal article" date="2020" name="Sci. Rep.">
        <title>A novel cyanobacterial geosmin producer, revising GeoA distribution and dispersion patterns in Bacteria.</title>
        <authorList>
            <person name="Churro C."/>
            <person name="Semedo-Aguiar A.P."/>
            <person name="Silva A.D."/>
            <person name="Pereira-Leal J.B."/>
            <person name="Leite R.B."/>
        </authorList>
    </citation>
    <scope>NUCLEOTIDE SEQUENCE [LARGE SCALE GENOMIC DNA]</scope>
    <source>
        <strain evidence="2 3">IPMA8</strain>
    </source>
</reference>
<dbReference type="EMBL" id="SRRZ01000139">
    <property type="protein sequence ID" value="NQE37626.1"/>
    <property type="molecule type" value="Genomic_DNA"/>
</dbReference>
<dbReference type="InterPro" id="IPR008538">
    <property type="entry name" value="Uma2"/>
</dbReference>
<protein>
    <recommendedName>
        <fullName evidence="1">Putative restriction endonuclease domain-containing protein</fullName>
    </recommendedName>
</protein>
<name>A0ABX2D4Y6_9CYAN</name>
<evidence type="ECO:0000313" key="3">
    <source>
        <dbReference type="Proteomes" id="UP000702425"/>
    </source>
</evidence>
<organism evidence="2 3">
    <name type="scientific">Microcoleus asticus IPMA8</name>
    <dbReference type="NCBI Taxonomy" id="2563858"/>
    <lineage>
        <taxon>Bacteria</taxon>
        <taxon>Bacillati</taxon>
        <taxon>Cyanobacteriota</taxon>
        <taxon>Cyanophyceae</taxon>
        <taxon>Oscillatoriophycideae</taxon>
        <taxon>Oscillatoriales</taxon>
        <taxon>Microcoleaceae</taxon>
        <taxon>Microcoleus</taxon>
        <taxon>Microcoleus asticus</taxon>
    </lineage>
</organism>
<dbReference type="Pfam" id="PF05685">
    <property type="entry name" value="Uma2"/>
    <property type="match status" value="1"/>
</dbReference>
<dbReference type="InterPro" id="IPR012296">
    <property type="entry name" value="Nuclease_put_TT1808"/>
</dbReference>
<sequence length="191" mass="21467">MVTSIQSPSKISIEDFLLLPETKPASEYVDGQISQKAMPQGKHSTLQIKFSSAINQIGKPQKLAFAFPELRCTFGGGAVVPDLAVFEWSRIPLNSQGEIENRFEIAPDWIIEILSPDQSSTRVIKKILFFLKNKTKLGWLIDPEEKLVLVFKPQQQPEAKENQDILPVLDVLSDLQMSADDLFGLLNFDRP</sequence>
<dbReference type="Gene3D" id="3.90.1570.10">
    <property type="entry name" value="tt1808, chain A"/>
    <property type="match status" value="1"/>
</dbReference>
<evidence type="ECO:0000313" key="2">
    <source>
        <dbReference type="EMBL" id="NQE37626.1"/>
    </source>
</evidence>
<comment type="caution">
    <text evidence="2">The sequence shown here is derived from an EMBL/GenBank/DDBJ whole genome shotgun (WGS) entry which is preliminary data.</text>
</comment>
<dbReference type="PANTHER" id="PTHR34107:SF5">
    <property type="entry name" value="SLL1355 PROTEIN"/>
    <property type="match status" value="1"/>
</dbReference>